<dbReference type="InterPro" id="IPR043129">
    <property type="entry name" value="ATPase_NBD"/>
</dbReference>
<dbReference type="GO" id="GO:0002949">
    <property type="term" value="P:tRNA threonylcarbamoyladenosine modification"/>
    <property type="evidence" value="ECO:0007669"/>
    <property type="project" value="InterPro"/>
</dbReference>
<dbReference type="Proteomes" id="UP000190423">
    <property type="component" value="Unassembled WGS sequence"/>
</dbReference>
<dbReference type="STRING" id="261392.SAMN02745149_01095"/>
<gene>
    <name evidence="2" type="ORF">SAMN02745149_01095</name>
</gene>
<dbReference type="InterPro" id="IPR000905">
    <property type="entry name" value="Gcp-like_dom"/>
</dbReference>
<accession>A0A1T4KBG1</accession>
<dbReference type="SUPFAM" id="SSF53067">
    <property type="entry name" value="Actin-like ATPase domain"/>
    <property type="match status" value="1"/>
</dbReference>
<evidence type="ECO:0000313" key="3">
    <source>
        <dbReference type="Proteomes" id="UP000190423"/>
    </source>
</evidence>
<organism evidence="2 3">
    <name type="scientific">Treponema porcinum</name>
    <dbReference type="NCBI Taxonomy" id="261392"/>
    <lineage>
        <taxon>Bacteria</taxon>
        <taxon>Pseudomonadati</taxon>
        <taxon>Spirochaetota</taxon>
        <taxon>Spirochaetia</taxon>
        <taxon>Spirochaetales</taxon>
        <taxon>Treponemataceae</taxon>
        <taxon>Treponema</taxon>
    </lineage>
</organism>
<feature type="domain" description="Gcp-like" evidence="1">
    <location>
        <begin position="35"/>
        <end position="149"/>
    </location>
</feature>
<dbReference type="Gene3D" id="3.30.420.40">
    <property type="match status" value="2"/>
</dbReference>
<evidence type="ECO:0000313" key="2">
    <source>
        <dbReference type="EMBL" id="SJZ39655.1"/>
    </source>
</evidence>
<dbReference type="RefSeq" id="WP_078933013.1">
    <property type="nucleotide sequence ID" value="NZ_FUWG01000007.1"/>
</dbReference>
<dbReference type="OrthoDB" id="9784166at2"/>
<sequence>MKALAIDSAITQLTIAAKNDEHTVTFVYNIGMKQSETLLPAIDALLKKAELTANELDYLTVCKGPGSFTGLRLAFAALKAIEMSSQKPLYGISTLDAYAYPYQKLPFTVLCAVDAKKDRFYAKATKQNKTILEEGDWEPEQIADSIQKNSRSDILICGSDAALLETQLKEKITGRKIYTVPFSIMTTDALFALTEEKIQKKEPPLKDFDGPVYLRASEAEVKLNA</sequence>
<dbReference type="AlphaFoldDB" id="A0A1T4KBG1"/>
<dbReference type="EMBL" id="FUWG01000007">
    <property type="protein sequence ID" value="SJZ39655.1"/>
    <property type="molecule type" value="Genomic_DNA"/>
</dbReference>
<dbReference type="GeneID" id="78316393"/>
<protein>
    <submittedName>
        <fullName evidence="2">tRNA threonylcarbamoyladenosine biosynthesis protein TsaB</fullName>
    </submittedName>
</protein>
<dbReference type="InterPro" id="IPR022496">
    <property type="entry name" value="T6A_TsaB"/>
</dbReference>
<reference evidence="2 3" key="1">
    <citation type="submission" date="2017-02" db="EMBL/GenBank/DDBJ databases">
        <authorList>
            <person name="Peterson S.W."/>
        </authorList>
    </citation>
    <scope>NUCLEOTIDE SEQUENCE [LARGE SCALE GENOMIC DNA]</scope>
    <source>
        <strain evidence="2 3">ATCC BAA-908</strain>
    </source>
</reference>
<dbReference type="NCBIfam" id="TIGR03725">
    <property type="entry name" value="T6A_YeaZ"/>
    <property type="match status" value="1"/>
</dbReference>
<name>A0A1T4KBG1_TREPO</name>
<evidence type="ECO:0000259" key="1">
    <source>
        <dbReference type="Pfam" id="PF00814"/>
    </source>
</evidence>
<keyword evidence="3" id="KW-1185">Reference proteome</keyword>
<dbReference type="Pfam" id="PF00814">
    <property type="entry name" value="TsaD"/>
    <property type="match status" value="1"/>
</dbReference>
<proteinExistence type="predicted"/>